<keyword evidence="2" id="KW-1133">Transmembrane helix</keyword>
<dbReference type="AlphaFoldDB" id="A0A8X6G5C4"/>
<keyword evidence="2" id="KW-0812">Transmembrane</keyword>
<reference evidence="3" key="1">
    <citation type="submission" date="2020-07" db="EMBL/GenBank/DDBJ databases">
        <title>Multicomponent nature underlies the extraordinary mechanical properties of spider dragline silk.</title>
        <authorList>
            <person name="Kono N."/>
            <person name="Nakamura H."/>
            <person name="Mori M."/>
            <person name="Yoshida Y."/>
            <person name="Ohtoshi R."/>
            <person name="Malay A.D."/>
            <person name="Moran D.A.P."/>
            <person name="Tomita M."/>
            <person name="Numata K."/>
            <person name="Arakawa K."/>
        </authorList>
    </citation>
    <scope>NUCLEOTIDE SEQUENCE</scope>
</reference>
<sequence>MYSGSTTNKSPHPGEVPKIVPSVSVEIHDLSQPVPEKGPLSKKESNSKSKVQHDPFALIEEGRPQPHPDLIRVHRTMLDILMCIRVFCFLSLLVVGIIVFPRMNFVSAFIICFAVVGVILVGGRHVLSDTVQNYLKRK</sequence>
<feature type="compositionally biased region" description="Basic and acidic residues" evidence="1">
    <location>
        <begin position="39"/>
        <end position="53"/>
    </location>
</feature>
<organism evidence="3 4">
    <name type="scientific">Trichonephila clavata</name>
    <name type="common">Joro spider</name>
    <name type="synonym">Nephila clavata</name>
    <dbReference type="NCBI Taxonomy" id="2740835"/>
    <lineage>
        <taxon>Eukaryota</taxon>
        <taxon>Metazoa</taxon>
        <taxon>Ecdysozoa</taxon>
        <taxon>Arthropoda</taxon>
        <taxon>Chelicerata</taxon>
        <taxon>Arachnida</taxon>
        <taxon>Araneae</taxon>
        <taxon>Araneomorphae</taxon>
        <taxon>Entelegynae</taxon>
        <taxon>Araneoidea</taxon>
        <taxon>Nephilidae</taxon>
        <taxon>Trichonephila</taxon>
    </lineage>
</organism>
<keyword evidence="2" id="KW-0472">Membrane</keyword>
<feature type="region of interest" description="Disordered" evidence="1">
    <location>
        <begin position="30"/>
        <end position="62"/>
    </location>
</feature>
<dbReference type="EMBL" id="BMAO01024346">
    <property type="protein sequence ID" value="GFQ94694.1"/>
    <property type="molecule type" value="Genomic_DNA"/>
</dbReference>
<proteinExistence type="predicted"/>
<evidence type="ECO:0000313" key="3">
    <source>
        <dbReference type="EMBL" id="GFQ94694.1"/>
    </source>
</evidence>
<feature type="transmembrane region" description="Helical" evidence="2">
    <location>
        <begin position="80"/>
        <end position="100"/>
    </location>
</feature>
<comment type="caution">
    <text evidence="3">The sequence shown here is derived from an EMBL/GenBank/DDBJ whole genome shotgun (WGS) entry which is preliminary data.</text>
</comment>
<keyword evidence="4" id="KW-1185">Reference proteome</keyword>
<evidence type="ECO:0000256" key="1">
    <source>
        <dbReference type="SAM" id="MobiDB-lite"/>
    </source>
</evidence>
<protein>
    <submittedName>
        <fullName evidence="3">Uncharacterized protein</fullName>
    </submittedName>
</protein>
<evidence type="ECO:0000313" key="4">
    <source>
        <dbReference type="Proteomes" id="UP000887116"/>
    </source>
</evidence>
<dbReference type="Proteomes" id="UP000887116">
    <property type="component" value="Unassembled WGS sequence"/>
</dbReference>
<name>A0A8X6G5C4_TRICU</name>
<gene>
    <name evidence="3" type="ORF">TNCT_530851</name>
</gene>
<feature type="transmembrane region" description="Helical" evidence="2">
    <location>
        <begin position="106"/>
        <end position="127"/>
    </location>
</feature>
<accession>A0A8X6G5C4</accession>
<evidence type="ECO:0000256" key="2">
    <source>
        <dbReference type="SAM" id="Phobius"/>
    </source>
</evidence>